<feature type="transmembrane region" description="Helical" evidence="1">
    <location>
        <begin position="93"/>
        <end position="126"/>
    </location>
</feature>
<feature type="transmembrane region" description="Helical" evidence="1">
    <location>
        <begin position="49"/>
        <end position="72"/>
    </location>
</feature>
<accession>A0A8U0HSK9</accession>
<proteinExistence type="predicted"/>
<protein>
    <recommendedName>
        <fullName evidence="2">DUF7847 domain-containing protein</fullName>
    </recommendedName>
</protein>
<dbReference type="Pfam" id="PF25231">
    <property type="entry name" value="DUF7847"/>
    <property type="match status" value="1"/>
</dbReference>
<name>A0A8U0HSK9_9EURY</name>
<organism evidence="3 4">
    <name type="scientific">Halorussus limi</name>
    <dbReference type="NCBI Taxonomy" id="2938695"/>
    <lineage>
        <taxon>Archaea</taxon>
        <taxon>Methanobacteriati</taxon>
        <taxon>Methanobacteriota</taxon>
        <taxon>Stenosarchaea group</taxon>
        <taxon>Halobacteria</taxon>
        <taxon>Halobacteriales</taxon>
        <taxon>Haladaptataceae</taxon>
        <taxon>Halorussus</taxon>
    </lineage>
</organism>
<dbReference type="RefSeq" id="WP_248649899.1">
    <property type="nucleotide sequence ID" value="NZ_CP096659.1"/>
</dbReference>
<keyword evidence="4" id="KW-1185">Reference proteome</keyword>
<dbReference type="EMBL" id="CP096659">
    <property type="protein sequence ID" value="UPV73849.1"/>
    <property type="molecule type" value="Genomic_DNA"/>
</dbReference>
<reference evidence="3 4" key="1">
    <citation type="submission" date="2022-04" db="EMBL/GenBank/DDBJ databases">
        <title>Diverse halophilic archaea isolated from saline environments.</title>
        <authorList>
            <person name="Cui H.-L."/>
        </authorList>
    </citation>
    <scope>NUCLEOTIDE SEQUENCE [LARGE SCALE GENOMIC DNA]</scope>
    <source>
        <strain evidence="3 4">XZYJT49</strain>
    </source>
</reference>
<dbReference type="Proteomes" id="UP000830729">
    <property type="component" value="Chromosome"/>
</dbReference>
<dbReference type="AlphaFoldDB" id="A0A8U0HSK9"/>
<dbReference type="KEGG" id="halx:M0R89_15045"/>
<gene>
    <name evidence="3" type="ORF">M0R89_15045</name>
</gene>
<feature type="domain" description="DUF7847" evidence="2">
    <location>
        <begin position="1"/>
        <end position="267"/>
    </location>
</feature>
<dbReference type="InterPro" id="IPR057169">
    <property type="entry name" value="DUF7847"/>
</dbReference>
<keyword evidence="1" id="KW-0472">Membrane</keyword>
<feature type="transmembrane region" description="Helical" evidence="1">
    <location>
        <begin position="146"/>
        <end position="174"/>
    </location>
</feature>
<sequence>MGATSALSTTGRTLKRNTALFAAAFVLTVISLAPSGVNALLPPVMAGLVSLLLSGVSLFVTPFFMGGLLSMADEGLSGTTRLGTFVRGGKANYVRLLGAMVLFGVLLTVVGFVVLVVGAVVGAVVFGISAGAAGQSLAGSGVSVVFLVLLVLLGALAFLLPVFVFQFYAAAVVVSDLGIVDSFKRSAAVVRRNLVSTLGYTVVVTAAGLVTGVASASVSLFTGYGTSGTAATEVGVAVLVPILLAVALVSTVVSAFGSVYQVAFYEDCLDSLA</sequence>
<feature type="transmembrane region" description="Helical" evidence="1">
    <location>
        <begin position="194"/>
        <end position="214"/>
    </location>
</feature>
<keyword evidence="1" id="KW-0812">Transmembrane</keyword>
<dbReference type="GeneID" id="72186542"/>
<evidence type="ECO:0000259" key="2">
    <source>
        <dbReference type="Pfam" id="PF25231"/>
    </source>
</evidence>
<evidence type="ECO:0000256" key="1">
    <source>
        <dbReference type="SAM" id="Phobius"/>
    </source>
</evidence>
<evidence type="ECO:0000313" key="3">
    <source>
        <dbReference type="EMBL" id="UPV73849.1"/>
    </source>
</evidence>
<keyword evidence="1" id="KW-1133">Transmembrane helix</keyword>
<evidence type="ECO:0000313" key="4">
    <source>
        <dbReference type="Proteomes" id="UP000830729"/>
    </source>
</evidence>
<feature type="transmembrane region" description="Helical" evidence="1">
    <location>
        <begin position="234"/>
        <end position="256"/>
    </location>
</feature>